<feature type="transmembrane region" description="Helical" evidence="8">
    <location>
        <begin position="364"/>
        <end position="382"/>
    </location>
</feature>
<comment type="subcellular location">
    <subcellularLocation>
        <location evidence="1">Cell membrane</location>
        <topology evidence="1">Multi-pass membrane protein</topology>
    </subcellularLocation>
</comment>
<gene>
    <name evidence="10" type="ORF">N4264_25065</name>
</gene>
<reference evidence="10" key="1">
    <citation type="submission" date="2022-09" db="EMBL/GenBank/DDBJ databases">
        <title>Tahibacter sp. nov., isolated from a fresh water.</title>
        <authorList>
            <person name="Baek J.H."/>
            <person name="Lee J.K."/>
            <person name="Kim J.M."/>
            <person name="Jeon C.O."/>
        </authorList>
    </citation>
    <scope>NUCLEOTIDE SEQUENCE</scope>
    <source>
        <strain evidence="10">W38</strain>
    </source>
</reference>
<keyword evidence="4 10" id="KW-0808">Transferase</keyword>
<keyword evidence="2" id="KW-1003">Cell membrane</keyword>
<dbReference type="InterPro" id="IPR050297">
    <property type="entry name" value="LipidA_mod_glycosyltrf_83"/>
</dbReference>
<dbReference type="EC" id="2.4.-.-" evidence="10"/>
<evidence type="ECO:0000313" key="11">
    <source>
        <dbReference type="Proteomes" id="UP001064632"/>
    </source>
</evidence>
<feature type="domain" description="Glycosyltransferase RgtA/B/C/D-like" evidence="9">
    <location>
        <begin position="66"/>
        <end position="214"/>
    </location>
</feature>
<feature type="transmembrane region" description="Helical" evidence="8">
    <location>
        <begin position="197"/>
        <end position="217"/>
    </location>
</feature>
<accession>A0ABY6BDX6</accession>
<evidence type="ECO:0000256" key="7">
    <source>
        <dbReference type="ARBA" id="ARBA00023136"/>
    </source>
</evidence>
<evidence type="ECO:0000313" key="10">
    <source>
        <dbReference type="EMBL" id="UXI67959.1"/>
    </source>
</evidence>
<dbReference type="PANTHER" id="PTHR33908">
    <property type="entry name" value="MANNOSYLTRANSFERASE YKCB-RELATED"/>
    <property type="match status" value="1"/>
</dbReference>
<keyword evidence="6 8" id="KW-1133">Transmembrane helix</keyword>
<dbReference type="EMBL" id="CP104694">
    <property type="protein sequence ID" value="UXI67959.1"/>
    <property type="molecule type" value="Genomic_DNA"/>
</dbReference>
<evidence type="ECO:0000256" key="4">
    <source>
        <dbReference type="ARBA" id="ARBA00022679"/>
    </source>
</evidence>
<protein>
    <submittedName>
        <fullName evidence="10">Glycosyltransferase family 39 protein</fullName>
        <ecNumber evidence="10">2.4.-.-</ecNumber>
    </submittedName>
</protein>
<dbReference type="PANTHER" id="PTHR33908:SF11">
    <property type="entry name" value="MEMBRANE PROTEIN"/>
    <property type="match status" value="1"/>
</dbReference>
<feature type="transmembrane region" description="Helical" evidence="8">
    <location>
        <begin position="388"/>
        <end position="407"/>
    </location>
</feature>
<feature type="transmembrane region" description="Helical" evidence="8">
    <location>
        <begin position="337"/>
        <end position="357"/>
    </location>
</feature>
<feature type="transmembrane region" description="Helical" evidence="8">
    <location>
        <begin position="118"/>
        <end position="137"/>
    </location>
</feature>
<evidence type="ECO:0000256" key="6">
    <source>
        <dbReference type="ARBA" id="ARBA00022989"/>
    </source>
</evidence>
<proteinExistence type="predicted"/>
<feature type="transmembrane region" description="Helical" evidence="8">
    <location>
        <begin position="85"/>
        <end position="106"/>
    </location>
</feature>
<keyword evidence="7 8" id="KW-0472">Membrane</keyword>
<feature type="transmembrane region" description="Helical" evidence="8">
    <location>
        <begin position="427"/>
        <end position="446"/>
    </location>
</feature>
<dbReference type="InterPro" id="IPR038731">
    <property type="entry name" value="RgtA/B/C-like"/>
</dbReference>
<keyword evidence="5 8" id="KW-0812">Transmembrane</keyword>
<organism evidence="10 11">
    <name type="scientific">Tahibacter amnicola</name>
    <dbReference type="NCBI Taxonomy" id="2976241"/>
    <lineage>
        <taxon>Bacteria</taxon>
        <taxon>Pseudomonadati</taxon>
        <taxon>Pseudomonadota</taxon>
        <taxon>Gammaproteobacteria</taxon>
        <taxon>Lysobacterales</taxon>
        <taxon>Rhodanobacteraceae</taxon>
        <taxon>Tahibacter</taxon>
    </lineage>
</organism>
<name>A0ABY6BDX6_9GAMM</name>
<dbReference type="Pfam" id="PF13231">
    <property type="entry name" value="PMT_2"/>
    <property type="match status" value="1"/>
</dbReference>
<dbReference type="RefSeq" id="WP_261694927.1">
    <property type="nucleotide sequence ID" value="NZ_CP104694.1"/>
</dbReference>
<keyword evidence="11" id="KW-1185">Reference proteome</keyword>
<evidence type="ECO:0000256" key="3">
    <source>
        <dbReference type="ARBA" id="ARBA00022676"/>
    </source>
</evidence>
<sequence>MIAALAARRWQLALFVSAYLGLQALLFGLYWGDTPKTLVGDEVSYLAWARGVAGEGPMPAPTGWWPPLQAWLLAGSLRVFGDTLLPIQLLQSVLLLLCAALLRDLWRGCDGRVRAANAAAALFLLNPSTLGYAHWLWPEVPHLFALLLAVWLAARHSGGWAGAAVAGAAAGVAMLAKSLLSAFWPTLALLAARTRRSVLAGLACVAGVLAVTAVPLWQGWQLTGKPLIADSSAFNRVGGLTDRWRSDYVGDSVPLLAGEYFAIDGVRERNAAFARRAEDLIHRQGLVATLSDQLGRQYFRLFNAKTLLVSQLPGPACAGFMGAYHEVGAARVTAVKILAYTSHALMLAAFALGLAVWRRWREPLVWWTALFFAYQLALYLLLHVKARFLLPMVPFMCAFGGSFLAGIGRGDNAICPPGWAHQRLRVVIGLVLGLILLGLAFLGPLLDRSCA</sequence>
<feature type="transmembrane region" description="Helical" evidence="8">
    <location>
        <begin position="12"/>
        <end position="31"/>
    </location>
</feature>
<evidence type="ECO:0000259" key="9">
    <source>
        <dbReference type="Pfam" id="PF13231"/>
    </source>
</evidence>
<evidence type="ECO:0000256" key="2">
    <source>
        <dbReference type="ARBA" id="ARBA00022475"/>
    </source>
</evidence>
<dbReference type="Proteomes" id="UP001064632">
    <property type="component" value="Chromosome"/>
</dbReference>
<evidence type="ECO:0000256" key="5">
    <source>
        <dbReference type="ARBA" id="ARBA00022692"/>
    </source>
</evidence>
<dbReference type="GO" id="GO:0016757">
    <property type="term" value="F:glycosyltransferase activity"/>
    <property type="evidence" value="ECO:0007669"/>
    <property type="project" value="UniProtKB-KW"/>
</dbReference>
<evidence type="ECO:0000256" key="8">
    <source>
        <dbReference type="SAM" id="Phobius"/>
    </source>
</evidence>
<keyword evidence="3 10" id="KW-0328">Glycosyltransferase</keyword>
<evidence type="ECO:0000256" key="1">
    <source>
        <dbReference type="ARBA" id="ARBA00004651"/>
    </source>
</evidence>